<evidence type="ECO:0000259" key="1">
    <source>
        <dbReference type="Pfam" id="PF03732"/>
    </source>
</evidence>
<dbReference type="InterPro" id="IPR005162">
    <property type="entry name" value="Retrotrans_gag_dom"/>
</dbReference>
<reference evidence="2 3" key="1">
    <citation type="journal article" date="2018" name="PLoS Genet.">
        <title>Population sequencing reveals clonal diversity and ancestral inbreeding in the grapevine cultivar Chardonnay.</title>
        <authorList>
            <person name="Roach M.J."/>
            <person name="Johnson D.L."/>
            <person name="Bohlmann J."/>
            <person name="van Vuuren H.J."/>
            <person name="Jones S.J."/>
            <person name="Pretorius I.S."/>
            <person name="Schmidt S.A."/>
            <person name="Borneman A.R."/>
        </authorList>
    </citation>
    <scope>NUCLEOTIDE SEQUENCE [LARGE SCALE GENOMIC DNA]</scope>
    <source>
        <strain evidence="3">cv. Chardonnay</strain>
        <tissue evidence="2">Leaf</tissue>
    </source>
</reference>
<dbReference type="Proteomes" id="UP000288805">
    <property type="component" value="Unassembled WGS sequence"/>
</dbReference>
<name>A0A438IFX6_VITVI</name>
<dbReference type="AlphaFoldDB" id="A0A438IFX6"/>
<accession>A0A438IFX6</accession>
<evidence type="ECO:0000313" key="3">
    <source>
        <dbReference type="Proteomes" id="UP000288805"/>
    </source>
</evidence>
<dbReference type="EMBL" id="QGNW01000115">
    <property type="protein sequence ID" value="RVW95319.1"/>
    <property type="molecule type" value="Genomic_DNA"/>
</dbReference>
<organism evidence="2 3">
    <name type="scientific">Vitis vinifera</name>
    <name type="common">Grape</name>
    <dbReference type="NCBI Taxonomy" id="29760"/>
    <lineage>
        <taxon>Eukaryota</taxon>
        <taxon>Viridiplantae</taxon>
        <taxon>Streptophyta</taxon>
        <taxon>Embryophyta</taxon>
        <taxon>Tracheophyta</taxon>
        <taxon>Spermatophyta</taxon>
        <taxon>Magnoliopsida</taxon>
        <taxon>eudicotyledons</taxon>
        <taxon>Gunneridae</taxon>
        <taxon>Pentapetalae</taxon>
        <taxon>rosids</taxon>
        <taxon>Vitales</taxon>
        <taxon>Vitaceae</taxon>
        <taxon>Viteae</taxon>
        <taxon>Vitis</taxon>
    </lineage>
</organism>
<comment type="caution">
    <text evidence="2">The sequence shown here is derived from an EMBL/GenBank/DDBJ whole genome shotgun (WGS) entry which is preliminary data.</text>
</comment>
<gene>
    <name evidence="2" type="ORF">CK203_034201</name>
</gene>
<protein>
    <recommendedName>
        <fullName evidence="1">Retrotransposon gag domain-containing protein</fullName>
    </recommendedName>
</protein>
<feature type="domain" description="Retrotransposon gag" evidence="1">
    <location>
        <begin position="139"/>
        <end position="191"/>
    </location>
</feature>
<dbReference type="Pfam" id="PF03732">
    <property type="entry name" value="Retrotrans_gag"/>
    <property type="match status" value="1"/>
</dbReference>
<sequence>MDSQIVTVDQFAEAMASIQEAIASLGWKIDGQQDQQVPPQDGAHQTEVAPLPITVPTPTSEDPHARMDRLEQGLRQLKTSDRAITWEDFDRVPVASLPAKFRMPEIERYMGIGCPRIHLRLYSMIMRAHGLDEAQMIMFFPMSLGGVAQRWFASLDVLRRWTWDDLTEEFLRQYAFNTVVDVSRRELEALR</sequence>
<dbReference type="PANTHER" id="PTHR33223">
    <property type="entry name" value="CCHC-TYPE DOMAIN-CONTAINING PROTEIN"/>
    <property type="match status" value="1"/>
</dbReference>
<dbReference type="PANTHER" id="PTHR33223:SF8">
    <property type="entry name" value="OS04G0172440 PROTEIN"/>
    <property type="match status" value="1"/>
</dbReference>
<proteinExistence type="predicted"/>
<evidence type="ECO:0000313" key="2">
    <source>
        <dbReference type="EMBL" id="RVW95319.1"/>
    </source>
</evidence>